<keyword evidence="1" id="KW-0472">Membrane</keyword>
<feature type="transmembrane region" description="Helical" evidence="1">
    <location>
        <begin position="30"/>
        <end position="48"/>
    </location>
</feature>
<keyword evidence="3" id="KW-1185">Reference proteome</keyword>
<evidence type="ECO:0000256" key="1">
    <source>
        <dbReference type="SAM" id="Phobius"/>
    </source>
</evidence>
<feature type="transmembrane region" description="Helical" evidence="1">
    <location>
        <begin position="6"/>
        <end position="23"/>
    </location>
</feature>
<accession>A0A318XWU7</accession>
<evidence type="ECO:0008006" key="4">
    <source>
        <dbReference type="Google" id="ProtNLM"/>
    </source>
</evidence>
<feature type="transmembrane region" description="Helical" evidence="1">
    <location>
        <begin position="68"/>
        <end position="92"/>
    </location>
</feature>
<proteinExistence type="predicted"/>
<dbReference type="EMBL" id="QKMR01000012">
    <property type="protein sequence ID" value="PYG87282.1"/>
    <property type="molecule type" value="Genomic_DNA"/>
</dbReference>
<keyword evidence="1" id="KW-0812">Transmembrane</keyword>
<comment type="caution">
    <text evidence="2">The sequence shown here is derived from an EMBL/GenBank/DDBJ whole genome shotgun (WGS) entry which is preliminary data.</text>
</comment>
<keyword evidence="1" id="KW-1133">Transmembrane helix</keyword>
<evidence type="ECO:0000313" key="2">
    <source>
        <dbReference type="EMBL" id="PYG87282.1"/>
    </source>
</evidence>
<evidence type="ECO:0000313" key="3">
    <source>
        <dbReference type="Proteomes" id="UP000248132"/>
    </source>
</evidence>
<dbReference type="AlphaFoldDB" id="A0A318XWU7"/>
<name>A0A318XWU7_9FIRM</name>
<organism evidence="2 3">
    <name type="scientific">Ruminiclostridium sufflavum DSM 19573</name>
    <dbReference type="NCBI Taxonomy" id="1121337"/>
    <lineage>
        <taxon>Bacteria</taxon>
        <taxon>Bacillati</taxon>
        <taxon>Bacillota</taxon>
        <taxon>Clostridia</taxon>
        <taxon>Eubacteriales</taxon>
        <taxon>Oscillospiraceae</taxon>
        <taxon>Ruminiclostridium</taxon>
    </lineage>
</organism>
<dbReference type="Proteomes" id="UP000248132">
    <property type="component" value="Unassembled WGS sequence"/>
</dbReference>
<reference evidence="2 3" key="1">
    <citation type="submission" date="2018-06" db="EMBL/GenBank/DDBJ databases">
        <title>Genomic Encyclopedia of Type Strains, Phase I: the one thousand microbial genomes (KMG-I) project.</title>
        <authorList>
            <person name="Kyrpides N."/>
        </authorList>
    </citation>
    <scope>NUCLEOTIDE SEQUENCE [LARGE SCALE GENOMIC DNA]</scope>
    <source>
        <strain evidence="2 3">DSM 19573</strain>
    </source>
</reference>
<dbReference type="RefSeq" id="WP_110462217.1">
    <property type="nucleotide sequence ID" value="NZ_QKMR01000012.1"/>
</dbReference>
<protein>
    <recommendedName>
        <fullName evidence="4">Tetratricopeptide repeat protein</fullName>
    </recommendedName>
</protein>
<sequence length="342" mass="37318">MSYNGISALIILVTSLVAFYLLYRAKELNLGILISISAGSVILGFTFFPVFKAVMILLKDSIFIHKGLAFIISVLTVLVVFLTLILIISFIVSVVIPDRLASVDCGAVIDTAMAKIKFGSADNMLKKPVDTKQKIDTMGIEKSEEASENSALHNVSEDASAENSEDAVHNSTLYIEQAMGEKACGCGSFEESDSNMCEFNEEINDFKDKCVMGEQLAAAETEVQVAEIPDNINIPESEPQIPAPEAEQNKASAAMEDAKSLVFKALQKKGDNRKEEAIVYYMKALQLQPDSEMLLWIVLDVCALYKQLGLNELAISILEAVACQNGTAIKPEVKKEIMNCLV</sequence>
<gene>
    <name evidence="2" type="ORF">LY28_02187</name>
</gene>
<dbReference type="OrthoDB" id="1739445at2"/>